<dbReference type="EMBL" id="CAXLJM020000129">
    <property type="protein sequence ID" value="CAL8139736.1"/>
    <property type="molecule type" value="Genomic_DNA"/>
</dbReference>
<dbReference type="SUPFAM" id="SSF56672">
    <property type="entry name" value="DNA/RNA polymerases"/>
    <property type="match status" value="1"/>
</dbReference>
<evidence type="ECO:0000313" key="1">
    <source>
        <dbReference type="EMBL" id="CAL8139736.1"/>
    </source>
</evidence>
<reference evidence="1 2" key="1">
    <citation type="submission" date="2024-08" db="EMBL/GenBank/DDBJ databases">
        <authorList>
            <person name="Cucini C."/>
            <person name="Frati F."/>
        </authorList>
    </citation>
    <scope>NUCLEOTIDE SEQUENCE [LARGE SCALE GENOMIC DNA]</scope>
</reference>
<accession>A0ABP1RZA2</accession>
<proteinExistence type="predicted"/>
<dbReference type="PANTHER" id="PTHR47331">
    <property type="entry name" value="PHD-TYPE DOMAIN-CONTAINING PROTEIN"/>
    <property type="match status" value="1"/>
</dbReference>
<gene>
    <name evidence="1" type="ORF">ODALV1_LOCUS27970</name>
</gene>
<dbReference type="Proteomes" id="UP001642540">
    <property type="component" value="Unassembled WGS sequence"/>
</dbReference>
<dbReference type="PANTHER" id="PTHR47331:SF1">
    <property type="entry name" value="GAG-LIKE PROTEIN"/>
    <property type="match status" value="1"/>
</dbReference>
<evidence type="ECO:0008006" key="3">
    <source>
        <dbReference type="Google" id="ProtNLM"/>
    </source>
</evidence>
<organism evidence="1 2">
    <name type="scientific">Orchesella dallaii</name>
    <dbReference type="NCBI Taxonomy" id="48710"/>
    <lineage>
        <taxon>Eukaryota</taxon>
        <taxon>Metazoa</taxon>
        <taxon>Ecdysozoa</taxon>
        <taxon>Arthropoda</taxon>
        <taxon>Hexapoda</taxon>
        <taxon>Collembola</taxon>
        <taxon>Entomobryomorpha</taxon>
        <taxon>Entomobryoidea</taxon>
        <taxon>Orchesellidae</taxon>
        <taxon>Orchesellinae</taxon>
        <taxon>Orchesella</taxon>
    </lineage>
</organism>
<keyword evidence="2" id="KW-1185">Reference proteome</keyword>
<comment type="caution">
    <text evidence="1">The sequence shown here is derived from an EMBL/GenBank/DDBJ whole genome shotgun (WGS) entry which is preliminary data.</text>
</comment>
<dbReference type="InterPro" id="IPR043502">
    <property type="entry name" value="DNA/RNA_pol_sf"/>
</dbReference>
<name>A0ABP1RZA2_9HEXA</name>
<protein>
    <recommendedName>
        <fullName evidence="3">Reverse transcriptase domain-containing protein</fullName>
    </recommendedName>
</protein>
<evidence type="ECO:0000313" key="2">
    <source>
        <dbReference type="Proteomes" id="UP001642540"/>
    </source>
</evidence>
<sequence>MSDYEQLGHMELVSQASCGENIGNTFYLPHHCVVKTVETESKFRVVFDGSAKSSTNISLNDCLLVGPTIQTDIYNLLLRFRAHNIILKADIGKMYRQWIWVDTSHRDLQRILWRPTLADPVREYRLTTVTYGTAAAPFLATRCLNQLAVENEDEFPDASRILKEDVYVDDLLSGKSTTAAAKNTQQQLQTIVSTAGLK</sequence>